<gene>
    <name evidence="10" type="primary">nagA</name>
    <name evidence="10" type="ORF">KCG34_01360</name>
</gene>
<dbReference type="PANTHER" id="PTHR11113">
    <property type="entry name" value="N-ACETYLGLUCOSAMINE-6-PHOSPHATE DEACETYLASE"/>
    <property type="match status" value="1"/>
</dbReference>
<sequence>MEFVLINGRVLTDRGLEDGLAVRVQGGRIAAVGPQAEVGAGAPARDLAGGLLLPGFIDTQVNGGGGVLFNEQPTPEGIARIGAAHRRFGTTGFLPTLISDDLSTVEQAIGATRQALAARAPGVLGLHIEGPFLNARRKGIHDASKFRSLDDAAFALLTSLGAGRTLVTLAPEASPVEMIQRLAAAGVVVAAGHTNATYATMRNALAHGLTGFTHLFNAMSPLTSREPGAVGAALESQEAWAGVVVDGKHVDPVVLRLALRCRPVAKFMLVTDAMPCVGSDQASFMLQGKHISVRNGACYDDHGTLAGSNLDMASAVRNAVRMLGLDLPTAVRMASQSPAEFLGLGGELGRIATGYRADLVLADDDLNVIDTWIDGLDTGAAAHG</sequence>
<keyword evidence="4 5" id="KW-0119">Carbohydrate metabolism</keyword>
<keyword evidence="2 8" id="KW-0479">Metal-binding</keyword>
<feature type="binding site" evidence="8">
    <location>
        <position position="129"/>
    </location>
    <ligand>
        <name>Zn(2+)</name>
        <dbReference type="ChEBI" id="CHEBI:29105"/>
    </ligand>
</feature>
<dbReference type="InterPro" id="IPR032466">
    <property type="entry name" value="Metal_Hydrolase"/>
</dbReference>
<dbReference type="RefSeq" id="WP_211938617.1">
    <property type="nucleotide sequence ID" value="NZ_CP073078.1"/>
</dbReference>
<protein>
    <submittedName>
        <fullName evidence="10">N-acetylglucosamine-6-phosphate deacetylase</fullName>
        <ecNumber evidence="10">3.5.1.25</ecNumber>
    </submittedName>
</protein>
<keyword evidence="3 5" id="KW-0378">Hydrolase</keyword>
<accession>A0A975G104</accession>
<dbReference type="GO" id="GO:0006046">
    <property type="term" value="P:N-acetylglucosamine catabolic process"/>
    <property type="evidence" value="ECO:0007669"/>
    <property type="project" value="TreeGrafter"/>
</dbReference>
<comment type="cofactor">
    <cofactor evidence="8">
        <name>a divalent metal cation</name>
        <dbReference type="ChEBI" id="CHEBI:60240"/>
    </cofactor>
    <text evidence="8">Binds 1 divalent metal cation per subunit.</text>
</comment>
<feature type="domain" description="Amidohydrolase-related" evidence="9">
    <location>
        <begin position="52"/>
        <end position="375"/>
    </location>
</feature>
<dbReference type="CDD" id="cd00854">
    <property type="entry name" value="NagA"/>
    <property type="match status" value="1"/>
</dbReference>
<feature type="binding site" evidence="7">
    <location>
        <position position="140"/>
    </location>
    <ligand>
        <name>substrate</name>
    </ligand>
</feature>
<dbReference type="Gene3D" id="3.20.20.140">
    <property type="entry name" value="Metal-dependent hydrolases"/>
    <property type="match status" value="1"/>
</dbReference>
<dbReference type="SUPFAM" id="SSF51338">
    <property type="entry name" value="Composite domain of metallo-dependent hydrolases"/>
    <property type="match status" value="1"/>
</dbReference>
<name>A0A975G104_9CAUL</name>
<evidence type="ECO:0000259" key="9">
    <source>
        <dbReference type="Pfam" id="PF01979"/>
    </source>
</evidence>
<evidence type="ECO:0000313" key="10">
    <source>
        <dbReference type="EMBL" id="QUD88567.1"/>
    </source>
</evidence>
<evidence type="ECO:0000256" key="6">
    <source>
        <dbReference type="PIRSR" id="PIRSR038994-1"/>
    </source>
</evidence>
<keyword evidence="11" id="KW-1185">Reference proteome</keyword>
<evidence type="ECO:0000313" key="11">
    <source>
        <dbReference type="Proteomes" id="UP000676409"/>
    </source>
</evidence>
<dbReference type="GO" id="GO:0046872">
    <property type="term" value="F:metal ion binding"/>
    <property type="evidence" value="ECO:0007669"/>
    <property type="project" value="UniProtKB-KW"/>
</dbReference>
<feature type="binding site" evidence="7">
    <location>
        <begin position="217"/>
        <end position="218"/>
    </location>
    <ligand>
        <name>substrate</name>
    </ligand>
</feature>
<evidence type="ECO:0000256" key="2">
    <source>
        <dbReference type="ARBA" id="ARBA00022723"/>
    </source>
</evidence>
<dbReference type="Proteomes" id="UP000676409">
    <property type="component" value="Chromosome"/>
</dbReference>
<evidence type="ECO:0000256" key="5">
    <source>
        <dbReference type="PIRNR" id="PIRNR038994"/>
    </source>
</evidence>
<proteinExistence type="inferred from homology"/>
<feature type="active site" description="Proton donor/acceptor" evidence="6">
    <location>
        <position position="272"/>
    </location>
</feature>
<dbReference type="Pfam" id="PF01979">
    <property type="entry name" value="Amidohydro_1"/>
    <property type="match status" value="1"/>
</dbReference>
<dbReference type="NCBIfam" id="TIGR00221">
    <property type="entry name" value="nagA"/>
    <property type="match status" value="1"/>
</dbReference>
<dbReference type="AlphaFoldDB" id="A0A975G104"/>
<evidence type="ECO:0000256" key="8">
    <source>
        <dbReference type="PIRSR" id="PIRSR038994-3"/>
    </source>
</evidence>
<evidence type="ECO:0000256" key="3">
    <source>
        <dbReference type="ARBA" id="ARBA00022801"/>
    </source>
</evidence>
<dbReference type="InterPro" id="IPR011059">
    <property type="entry name" value="Metal-dep_hydrolase_composite"/>
</dbReference>
<dbReference type="InterPro" id="IPR006680">
    <property type="entry name" value="Amidohydro-rel"/>
</dbReference>
<dbReference type="PIRSF" id="PIRSF038994">
    <property type="entry name" value="NagA"/>
    <property type="match status" value="1"/>
</dbReference>
<evidence type="ECO:0000256" key="1">
    <source>
        <dbReference type="ARBA" id="ARBA00010716"/>
    </source>
</evidence>
<dbReference type="EMBL" id="CP073078">
    <property type="protein sequence ID" value="QUD88567.1"/>
    <property type="molecule type" value="Genomic_DNA"/>
</dbReference>
<dbReference type="EC" id="3.5.1.25" evidence="10"/>
<dbReference type="KEGG" id="caul:KCG34_01360"/>
<comment type="similarity">
    <text evidence="1 5">Belongs to the metallo-dependent hydrolases superfamily. NagA family.</text>
</comment>
<feature type="binding site" evidence="7">
    <location>
        <begin position="305"/>
        <end position="307"/>
    </location>
    <ligand>
        <name>substrate</name>
    </ligand>
</feature>
<feature type="binding site" evidence="7">
    <location>
        <position position="249"/>
    </location>
    <ligand>
        <name>substrate</name>
    </ligand>
</feature>
<dbReference type="SUPFAM" id="SSF51556">
    <property type="entry name" value="Metallo-dependent hydrolases"/>
    <property type="match status" value="1"/>
</dbReference>
<feature type="binding site" evidence="7">
    <location>
        <position position="225"/>
    </location>
    <ligand>
        <name>substrate</name>
    </ligand>
</feature>
<feature type="binding site" evidence="8">
    <location>
        <position position="193"/>
    </location>
    <ligand>
        <name>Zn(2+)</name>
        <dbReference type="ChEBI" id="CHEBI:29105"/>
    </ligand>
</feature>
<reference evidence="10" key="1">
    <citation type="submission" date="2021-04" db="EMBL/GenBank/DDBJ databases">
        <title>The complete genome sequence of Caulobacter sp. S6.</title>
        <authorList>
            <person name="Tang Y."/>
            <person name="Ouyang W."/>
            <person name="Liu Q."/>
            <person name="Huang B."/>
            <person name="Guo Z."/>
            <person name="Lei P."/>
        </authorList>
    </citation>
    <scope>NUCLEOTIDE SEQUENCE</scope>
    <source>
        <strain evidence="10">S6</strain>
    </source>
</reference>
<dbReference type="GO" id="GO:0008448">
    <property type="term" value="F:N-acetylglucosamine-6-phosphate deacetylase activity"/>
    <property type="evidence" value="ECO:0007669"/>
    <property type="project" value="UniProtKB-EC"/>
</dbReference>
<organism evidence="10 11">
    <name type="scientific">Phenylobacterium montanum</name>
    <dbReference type="NCBI Taxonomy" id="2823693"/>
    <lineage>
        <taxon>Bacteria</taxon>
        <taxon>Pseudomonadati</taxon>
        <taxon>Pseudomonadota</taxon>
        <taxon>Alphaproteobacteria</taxon>
        <taxon>Caulobacterales</taxon>
        <taxon>Caulobacteraceae</taxon>
        <taxon>Phenylobacterium</taxon>
    </lineage>
</organism>
<evidence type="ECO:0000256" key="4">
    <source>
        <dbReference type="ARBA" id="ARBA00023277"/>
    </source>
</evidence>
<dbReference type="PANTHER" id="PTHR11113:SF14">
    <property type="entry name" value="N-ACETYLGLUCOSAMINE-6-PHOSPHATE DEACETYLASE"/>
    <property type="match status" value="1"/>
</dbReference>
<feature type="binding site" evidence="8">
    <location>
        <position position="214"/>
    </location>
    <ligand>
        <name>Zn(2+)</name>
        <dbReference type="ChEBI" id="CHEBI:29105"/>
    </ligand>
</feature>
<dbReference type="InterPro" id="IPR003764">
    <property type="entry name" value="GlcNAc_6-P_deAcase"/>
</dbReference>
<dbReference type="Gene3D" id="2.30.40.10">
    <property type="entry name" value="Urease, subunit C, domain 1"/>
    <property type="match status" value="1"/>
</dbReference>
<dbReference type="FunFam" id="3.20.20.140:FF:000004">
    <property type="entry name" value="N-acetylglucosamine-6-phosphate deacetylase"/>
    <property type="match status" value="1"/>
</dbReference>
<evidence type="ECO:0000256" key="7">
    <source>
        <dbReference type="PIRSR" id="PIRSR038994-2"/>
    </source>
</evidence>